<evidence type="ECO:0000256" key="1">
    <source>
        <dbReference type="ARBA" id="ARBA00004651"/>
    </source>
</evidence>
<dbReference type="GO" id="GO:0005886">
    <property type="term" value="C:plasma membrane"/>
    <property type="evidence" value="ECO:0007669"/>
    <property type="project" value="UniProtKB-SubCell"/>
</dbReference>
<reference evidence="8" key="1">
    <citation type="submission" date="2017-09" db="EMBL/GenBank/DDBJ databases">
        <title>Metaegenomics of thermophilic ammonia-oxidizing enrichment culture.</title>
        <authorList>
            <person name="Kato S."/>
            <person name="Suzuki K."/>
        </authorList>
    </citation>
    <scope>NUCLEOTIDE SEQUENCE [LARGE SCALE GENOMIC DNA]</scope>
</reference>
<proteinExistence type="predicted"/>
<feature type="transmembrane region" description="Helical" evidence="6">
    <location>
        <begin position="281"/>
        <end position="304"/>
    </location>
</feature>
<comment type="caution">
    <text evidence="7">The sequence shown here is derived from an EMBL/GenBank/DDBJ whole genome shotgun (WGS) entry which is preliminary data.</text>
</comment>
<feature type="transmembrane region" description="Helical" evidence="6">
    <location>
        <begin position="157"/>
        <end position="177"/>
    </location>
</feature>
<dbReference type="Proteomes" id="UP000236642">
    <property type="component" value="Unassembled WGS sequence"/>
</dbReference>
<feature type="transmembrane region" description="Helical" evidence="6">
    <location>
        <begin position="197"/>
        <end position="224"/>
    </location>
</feature>
<evidence type="ECO:0008006" key="9">
    <source>
        <dbReference type="Google" id="ProtNLM"/>
    </source>
</evidence>
<dbReference type="EMBL" id="BEHY01000012">
    <property type="protein sequence ID" value="GBD08561.1"/>
    <property type="molecule type" value="Genomic_DNA"/>
</dbReference>
<dbReference type="PANTHER" id="PTHR30482">
    <property type="entry name" value="HIGH-AFFINITY BRANCHED-CHAIN AMINO ACID TRANSPORT SYSTEM PERMEASE"/>
    <property type="match status" value="1"/>
</dbReference>
<evidence type="ECO:0000256" key="2">
    <source>
        <dbReference type="ARBA" id="ARBA00022475"/>
    </source>
</evidence>
<evidence type="ECO:0000256" key="3">
    <source>
        <dbReference type="ARBA" id="ARBA00022692"/>
    </source>
</evidence>
<organism evidence="7 8">
    <name type="scientific">Candidatus Thermoflexus japonica</name>
    <dbReference type="NCBI Taxonomy" id="2035417"/>
    <lineage>
        <taxon>Bacteria</taxon>
        <taxon>Bacillati</taxon>
        <taxon>Chloroflexota</taxon>
        <taxon>Thermoflexia</taxon>
        <taxon>Thermoflexales</taxon>
        <taxon>Thermoflexaceae</taxon>
        <taxon>Thermoflexus</taxon>
    </lineage>
</organism>
<dbReference type="AlphaFoldDB" id="A0A2H5Y542"/>
<feature type="transmembrane region" description="Helical" evidence="6">
    <location>
        <begin position="6"/>
        <end position="26"/>
    </location>
</feature>
<keyword evidence="4 6" id="KW-1133">Transmembrane helix</keyword>
<dbReference type="CDD" id="cd06581">
    <property type="entry name" value="TM_PBP1_LivM_like"/>
    <property type="match status" value="1"/>
</dbReference>
<evidence type="ECO:0000256" key="5">
    <source>
        <dbReference type="ARBA" id="ARBA00023136"/>
    </source>
</evidence>
<feature type="transmembrane region" description="Helical" evidence="6">
    <location>
        <begin position="79"/>
        <end position="101"/>
    </location>
</feature>
<gene>
    <name evidence="7" type="ORF">HRbin22_00801</name>
</gene>
<accession>A0A2H5Y542</accession>
<evidence type="ECO:0000256" key="6">
    <source>
        <dbReference type="SAM" id="Phobius"/>
    </source>
</evidence>
<evidence type="ECO:0000256" key="4">
    <source>
        <dbReference type="ARBA" id="ARBA00022989"/>
    </source>
</evidence>
<dbReference type="Pfam" id="PF02653">
    <property type="entry name" value="BPD_transp_2"/>
    <property type="match status" value="1"/>
</dbReference>
<dbReference type="PANTHER" id="PTHR30482:SF17">
    <property type="entry name" value="ABC TRANSPORTER ATP-BINDING PROTEIN"/>
    <property type="match status" value="1"/>
</dbReference>
<keyword evidence="2" id="KW-1003">Cell membrane</keyword>
<dbReference type="InterPro" id="IPR001851">
    <property type="entry name" value="ABC_transp_permease"/>
</dbReference>
<keyword evidence="3 6" id="KW-0812">Transmembrane</keyword>
<evidence type="ECO:0000313" key="7">
    <source>
        <dbReference type="EMBL" id="GBD08561.1"/>
    </source>
</evidence>
<name>A0A2H5Y542_9CHLR</name>
<dbReference type="InterPro" id="IPR043428">
    <property type="entry name" value="LivM-like"/>
</dbReference>
<feature type="transmembrane region" description="Helical" evidence="6">
    <location>
        <begin position="38"/>
        <end position="67"/>
    </location>
</feature>
<comment type="subcellular location">
    <subcellularLocation>
        <location evidence="1">Cell membrane</location>
        <topology evidence="1">Multi-pass membrane protein</topology>
    </subcellularLocation>
</comment>
<evidence type="ECO:0000313" key="8">
    <source>
        <dbReference type="Proteomes" id="UP000236642"/>
    </source>
</evidence>
<dbReference type="GO" id="GO:0015658">
    <property type="term" value="F:branched-chain amino acid transmembrane transporter activity"/>
    <property type="evidence" value="ECO:0007669"/>
    <property type="project" value="InterPro"/>
</dbReference>
<protein>
    <recommendedName>
        <fullName evidence="9">Branched-chain amino acid ABC transporter permease</fullName>
    </recommendedName>
</protein>
<feature type="transmembrane region" description="Helical" evidence="6">
    <location>
        <begin position="244"/>
        <end position="269"/>
    </location>
</feature>
<keyword evidence="5 6" id="KW-0472">Membrane</keyword>
<sequence length="322" mass="34619">MKLHRLGGLILIVLFVGLGLLLPGWSRFLLTLALARGLLVLGVVLLMQAGLVSFGHGLFFAAGAYAVGFAVRDLGVRDAFLVAILGAGAGLGIALCIGPLLARYRGIFFAMLTLAFSMILYGILVKAYRITGGTDGLRIAPPAFLGWSSPEEHLGSVLYLFTLAATAGMVFLVFQYLRSPLGYTMRAIRDNEVRVEYLGLSVSRALYLAILLVGAMGGLGGALNAMSVGHVDPNLVYWTTSGEFVFVALLGGTGSVFAPLVGSIVFEFLRTYAYKYIPYTWQMGLGLIMLAILGFAPGGLWTLYELIARRMSGWTWSWKRGA</sequence>
<feature type="transmembrane region" description="Helical" evidence="6">
    <location>
        <begin position="108"/>
        <end position="128"/>
    </location>
</feature>